<organism evidence="2 3">
    <name type="scientific">Seminavis robusta</name>
    <dbReference type="NCBI Taxonomy" id="568900"/>
    <lineage>
        <taxon>Eukaryota</taxon>
        <taxon>Sar</taxon>
        <taxon>Stramenopiles</taxon>
        <taxon>Ochrophyta</taxon>
        <taxon>Bacillariophyta</taxon>
        <taxon>Bacillariophyceae</taxon>
        <taxon>Bacillariophycidae</taxon>
        <taxon>Naviculales</taxon>
        <taxon>Naviculaceae</taxon>
        <taxon>Seminavis</taxon>
    </lineage>
</organism>
<feature type="compositionally biased region" description="Low complexity" evidence="1">
    <location>
        <begin position="118"/>
        <end position="138"/>
    </location>
</feature>
<feature type="compositionally biased region" description="Basic and acidic residues" evidence="1">
    <location>
        <begin position="145"/>
        <end position="156"/>
    </location>
</feature>
<evidence type="ECO:0000256" key="1">
    <source>
        <dbReference type="SAM" id="MobiDB-lite"/>
    </source>
</evidence>
<feature type="region of interest" description="Disordered" evidence="1">
    <location>
        <begin position="1"/>
        <end position="169"/>
    </location>
</feature>
<dbReference type="EMBL" id="CAICTM010001370">
    <property type="protein sequence ID" value="CAB9523066.1"/>
    <property type="molecule type" value="Genomic_DNA"/>
</dbReference>
<dbReference type="Proteomes" id="UP001153069">
    <property type="component" value="Unassembled WGS sequence"/>
</dbReference>
<gene>
    <name evidence="2" type="ORF">SEMRO_1372_G267190.1</name>
</gene>
<evidence type="ECO:0000313" key="2">
    <source>
        <dbReference type="EMBL" id="CAB9523066.1"/>
    </source>
</evidence>
<keyword evidence="3" id="KW-1185">Reference proteome</keyword>
<dbReference type="AlphaFoldDB" id="A0A9N8EPG3"/>
<comment type="caution">
    <text evidence="2">The sequence shown here is derived from an EMBL/GenBank/DDBJ whole genome shotgun (WGS) entry which is preliminary data.</text>
</comment>
<proteinExistence type="predicted"/>
<evidence type="ECO:0000313" key="3">
    <source>
        <dbReference type="Proteomes" id="UP001153069"/>
    </source>
</evidence>
<accession>A0A9N8EPG3</accession>
<protein>
    <submittedName>
        <fullName evidence="2">Uncharacterized protein</fullName>
    </submittedName>
</protein>
<feature type="compositionally biased region" description="Basic and acidic residues" evidence="1">
    <location>
        <begin position="70"/>
        <end position="80"/>
    </location>
</feature>
<sequence>MSARRTLNLDRAKGFLDESDPALVSKGTKSTKTSLDLNRAKSFLQRDADRGVRRSTSFENNLRLHVPGMRSRDARPEMSKAKSARALSFMSRGKSTSPVPGPRKNHCSRSAKVPKAESSSSSRRSRSSRSPSPMPSKSASRRRYIVRDSSRRRVIGDEPSNQDDGIFRS</sequence>
<feature type="compositionally biased region" description="Basic and acidic residues" evidence="1">
    <location>
        <begin position="7"/>
        <end position="16"/>
    </location>
</feature>
<reference evidence="2" key="1">
    <citation type="submission" date="2020-06" db="EMBL/GenBank/DDBJ databases">
        <authorList>
            <consortium name="Plant Systems Biology data submission"/>
        </authorList>
    </citation>
    <scope>NUCLEOTIDE SEQUENCE</scope>
    <source>
        <strain evidence="2">D6</strain>
    </source>
</reference>
<name>A0A9N8EPG3_9STRA</name>
<feature type="compositionally biased region" description="Polar residues" evidence="1">
    <location>
        <begin position="27"/>
        <end position="36"/>
    </location>
</feature>